<dbReference type="NCBIfam" id="NF007690">
    <property type="entry name" value="PRK10367.1"/>
    <property type="match status" value="1"/>
</dbReference>
<dbReference type="GO" id="GO:0042910">
    <property type="term" value="F:xenobiotic transmembrane transporter activity"/>
    <property type="evidence" value="ECO:0007669"/>
    <property type="project" value="InterPro"/>
</dbReference>
<feature type="transmembrane region" description="Helical" evidence="6">
    <location>
        <begin position="394"/>
        <end position="412"/>
    </location>
</feature>
<accession>A0A3G8LNE2</accession>
<keyword evidence="4 6" id="KW-1133">Transmembrane helix</keyword>
<dbReference type="InterPro" id="IPR002528">
    <property type="entry name" value="MATE_fam"/>
</dbReference>
<feature type="transmembrane region" description="Helical" evidence="6">
    <location>
        <begin position="194"/>
        <end position="214"/>
    </location>
</feature>
<feature type="transmembrane region" description="Helical" evidence="6">
    <location>
        <begin position="360"/>
        <end position="382"/>
    </location>
</feature>
<evidence type="ECO:0000256" key="1">
    <source>
        <dbReference type="ARBA" id="ARBA00004141"/>
    </source>
</evidence>
<dbReference type="NCBIfam" id="TIGR00797">
    <property type="entry name" value="matE"/>
    <property type="match status" value="1"/>
</dbReference>
<dbReference type="GO" id="GO:0005886">
    <property type="term" value="C:plasma membrane"/>
    <property type="evidence" value="ECO:0007669"/>
    <property type="project" value="TreeGrafter"/>
</dbReference>
<feature type="transmembrane region" description="Helical" evidence="6">
    <location>
        <begin position="170"/>
        <end position="188"/>
    </location>
</feature>
<organism evidence="7 8">
    <name type="scientific">Shewanella livingstonensis</name>
    <dbReference type="NCBI Taxonomy" id="150120"/>
    <lineage>
        <taxon>Bacteria</taxon>
        <taxon>Pseudomonadati</taxon>
        <taxon>Pseudomonadota</taxon>
        <taxon>Gammaproteobacteria</taxon>
        <taxon>Alteromonadales</taxon>
        <taxon>Shewanellaceae</taxon>
        <taxon>Shewanella</taxon>
    </lineage>
</organism>
<feature type="transmembrane region" description="Helical" evidence="6">
    <location>
        <begin position="48"/>
        <end position="72"/>
    </location>
</feature>
<feature type="transmembrane region" description="Helical" evidence="6">
    <location>
        <begin position="16"/>
        <end position="36"/>
    </location>
</feature>
<keyword evidence="3 6" id="KW-0812">Transmembrane</keyword>
<keyword evidence="8" id="KW-1185">Reference proteome</keyword>
<comment type="subcellular location">
    <subcellularLocation>
        <location evidence="1">Membrane</location>
        <topology evidence="1">Multi-pass membrane protein</topology>
    </subcellularLocation>
</comment>
<dbReference type="Proteomes" id="UP000278035">
    <property type="component" value="Chromosome"/>
</dbReference>
<feature type="transmembrane region" description="Helical" evidence="6">
    <location>
        <begin position="93"/>
        <end position="119"/>
    </location>
</feature>
<dbReference type="PANTHER" id="PTHR42893">
    <property type="entry name" value="PROTEIN DETOXIFICATION 44, CHLOROPLASTIC-RELATED"/>
    <property type="match status" value="1"/>
</dbReference>
<name>A0A3G8LNE2_9GAMM</name>
<dbReference type="GO" id="GO:0015297">
    <property type="term" value="F:antiporter activity"/>
    <property type="evidence" value="ECO:0007669"/>
    <property type="project" value="InterPro"/>
</dbReference>
<sequence>MSVSTLLLNRQKNRQLLALATPMILSNITIPLLGLVDTAVVGHLGQAYYLGGVALGSTIITLMIWLLGFLRMSTTGLVAQAYGANDTSTQQQLLIQGCSLALTLGLAGVILQSPLLNLALSLSDASEQVMFYCRQYVDIRIWSLPFALTNLVLLGWLLGRQKPKAAMWQLIIANSVNIILDIVFVMVFKWNVQGAALASVIADICAFSVALVMVKRQLVAMGGLKFSQVIAHLSWRGYTRLLTLNRDIFIRSLCLQAAFSFMTFYGAGLGDNIIAANAVLLNLLMLISYALDGIAYYAEAEVGRAFGQKNPTLLHDSVVLAFCWSAIVAVLFSLLFWLAGPWIIQLLTNIEAVQETANNYLIWLIFMPILAFGCYLFDGVYIGAAQGQTMRNSMIIATFGIYFPCWYLLQAWGNHSLWAAMSIFMLCRSLTLGWHYYYKLRYQLAVR</sequence>
<protein>
    <submittedName>
        <fullName evidence="7">MATE family efflux transporter DinF</fullName>
    </submittedName>
</protein>
<keyword evidence="5 6" id="KW-0472">Membrane</keyword>
<dbReference type="CDD" id="cd13136">
    <property type="entry name" value="MATE_DinF_like"/>
    <property type="match status" value="1"/>
</dbReference>
<dbReference type="Pfam" id="PF01554">
    <property type="entry name" value="MatE"/>
    <property type="match status" value="2"/>
</dbReference>
<evidence type="ECO:0000256" key="6">
    <source>
        <dbReference type="SAM" id="Phobius"/>
    </source>
</evidence>
<evidence type="ECO:0000256" key="5">
    <source>
        <dbReference type="ARBA" id="ARBA00023136"/>
    </source>
</evidence>
<comment type="similarity">
    <text evidence="2">Belongs to the multi antimicrobial extrusion (MATE) (TC 2.A.66.1) family.</text>
</comment>
<proteinExistence type="inferred from homology"/>
<evidence type="ECO:0000256" key="3">
    <source>
        <dbReference type="ARBA" id="ARBA00022692"/>
    </source>
</evidence>
<dbReference type="OrthoDB" id="9789527at2"/>
<feature type="transmembrane region" description="Helical" evidence="6">
    <location>
        <begin position="273"/>
        <end position="297"/>
    </location>
</feature>
<feature type="transmembrane region" description="Helical" evidence="6">
    <location>
        <begin position="318"/>
        <end position="340"/>
    </location>
</feature>
<dbReference type="AlphaFoldDB" id="A0A3G8LNE2"/>
<dbReference type="RefSeq" id="WP_124728950.1">
    <property type="nucleotide sequence ID" value="NZ_CBCSKC010000002.1"/>
</dbReference>
<reference evidence="8" key="1">
    <citation type="submission" date="2018-11" db="EMBL/GenBank/DDBJ databases">
        <title>Shewanella sp. M2.</title>
        <authorList>
            <person name="Hwang Y.J."/>
            <person name="Hwang C.Y."/>
        </authorList>
    </citation>
    <scope>NUCLEOTIDE SEQUENCE [LARGE SCALE GENOMIC DNA]</scope>
    <source>
        <strain evidence="8">LMG 19866</strain>
    </source>
</reference>
<feature type="transmembrane region" description="Helical" evidence="6">
    <location>
        <begin position="139"/>
        <end position="158"/>
    </location>
</feature>
<dbReference type="KEGG" id="slj:EGC82_00045"/>
<feature type="transmembrane region" description="Helical" evidence="6">
    <location>
        <begin position="248"/>
        <end position="267"/>
    </location>
</feature>
<dbReference type="InterPro" id="IPR044644">
    <property type="entry name" value="DinF-like"/>
</dbReference>
<evidence type="ECO:0000313" key="7">
    <source>
        <dbReference type="EMBL" id="AZG71296.1"/>
    </source>
</evidence>
<evidence type="ECO:0000313" key="8">
    <source>
        <dbReference type="Proteomes" id="UP000278035"/>
    </source>
</evidence>
<dbReference type="EMBL" id="CP034015">
    <property type="protein sequence ID" value="AZG71296.1"/>
    <property type="molecule type" value="Genomic_DNA"/>
</dbReference>
<dbReference type="PANTHER" id="PTHR42893:SF46">
    <property type="entry name" value="PROTEIN DETOXIFICATION 44, CHLOROPLASTIC"/>
    <property type="match status" value="1"/>
</dbReference>
<evidence type="ECO:0000256" key="4">
    <source>
        <dbReference type="ARBA" id="ARBA00022989"/>
    </source>
</evidence>
<evidence type="ECO:0000256" key="2">
    <source>
        <dbReference type="ARBA" id="ARBA00010199"/>
    </source>
</evidence>
<gene>
    <name evidence="7" type="primary">dinF</name>
    <name evidence="7" type="ORF">EGC82_00045</name>
</gene>
<feature type="transmembrane region" description="Helical" evidence="6">
    <location>
        <begin position="418"/>
        <end position="438"/>
    </location>
</feature>